<feature type="compositionally biased region" description="Basic and acidic residues" evidence="1">
    <location>
        <begin position="275"/>
        <end position="298"/>
    </location>
</feature>
<gene>
    <name evidence="3" type="ORF">IWW39_000615</name>
</gene>
<feature type="region of interest" description="Disordered" evidence="1">
    <location>
        <begin position="254"/>
        <end position="304"/>
    </location>
</feature>
<feature type="domain" description="Peroxin/Ferlin" evidence="2">
    <location>
        <begin position="135"/>
        <end position="170"/>
    </location>
</feature>
<evidence type="ECO:0000313" key="3">
    <source>
        <dbReference type="EMBL" id="KAJ2690673.1"/>
    </source>
</evidence>
<feature type="compositionally biased region" description="Low complexity" evidence="1">
    <location>
        <begin position="419"/>
        <end position="431"/>
    </location>
</feature>
<dbReference type="OrthoDB" id="72441at2759"/>
<evidence type="ECO:0000256" key="1">
    <source>
        <dbReference type="SAM" id="MobiDB-lite"/>
    </source>
</evidence>
<sequence>MLASAYRPYATTTADDQSHVYSLDHLSRASTPDSDLSTEPNARIVEEDRQWMAQTVLARVREARRLVDDTMYEYASDIVLECQRGLHPMDPPPWCDMRMELTLPNVHSFQLPDPSWHWVSPRWLIDMTQDVDEDGWQYASRFSAAATWHGRHSAQGFVRRRRWLRLRRRYLSEDLGGESEMCVNSALVGGKAGGRPTIRKAASMIKSKVSGGYVGSSPRSPTSPKAKVLAYTLKDGKYRSHCLKSPVVPPMPVVSRGVEAGGRPPMLKIPGRLDSMPDMRTPDETPRSRHYESTRESMEPLPLPTGGVLYKRPLPNELLSAAGSVADTEYSEGGVTAEFACFPRLTPLAPPVAATPLDELRRSVSFVAPNIEARAVARSRTTPPLNRPVEEDAGSTVVASHADIKDIDASPTPSRKRSVASSVTSHHSSPSFVDNDLPPLSPYVNPYAPLTMHAAPDHVDERLVGLAADGLRAMLADVRLDRERLEIVRDGLGVGGITAATLWHSWGWVYAAMEYDAGRQRLVAAMLEFAHTCPGEMGVEDVWRRVLRPVVAGDSDLFYSDFKMWMVGVARWNLTK</sequence>
<dbReference type="Pfam" id="PF06398">
    <property type="entry name" value="Pex24p"/>
    <property type="match status" value="1"/>
</dbReference>
<organism evidence="3 4">
    <name type="scientific">Coemansia spiralis</name>
    <dbReference type="NCBI Taxonomy" id="417178"/>
    <lineage>
        <taxon>Eukaryota</taxon>
        <taxon>Fungi</taxon>
        <taxon>Fungi incertae sedis</taxon>
        <taxon>Zoopagomycota</taxon>
        <taxon>Kickxellomycotina</taxon>
        <taxon>Kickxellomycetes</taxon>
        <taxon>Kickxellales</taxon>
        <taxon>Kickxellaceae</taxon>
        <taxon>Coemansia</taxon>
    </lineage>
</organism>
<dbReference type="EMBL" id="JANBTX010000009">
    <property type="protein sequence ID" value="KAJ2690673.1"/>
    <property type="molecule type" value="Genomic_DNA"/>
</dbReference>
<comment type="caution">
    <text evidence="3">The sequence shown here is derived from an EMBL/GenBank/DDBJ whole genome shotgun (WGS) entry which is preliminary data.</text>
</comment>
<accession>A0A9W8GNF6</accession>
<proteinExistence type="predicted"/>
<keyword evidence="4" id="KW-1185">Reference proteome</keyword>
<feature type="region of interest" description="Disordered" evidence="1">
    <location>
        <begin position="378"/>
        <end position="434"/>
    </location>
</feature>
<dbReference type="SMART" id="SM00694">
    <property type="entry name" value="DysFC"/>
    <property type="match status" value="1"/>
</dbReference>
<protein>
    <recommendedName>
        <fullName evidence="2">Peroxin/Ferlin domain-containing protein</fullName>
    </recommendedName>
</protein>
<dbReference type="AlphaFoldDB" id="A0A9W8GNF6"/>
<dbReference type="InterPro" id="IPR010482">
    <property type="entry name" value="TECPR1-like_DysF"/>
</dbReference>
<dbReference type="GO" id="GO:0005778">
    <property type="term" value="C:peroxisomal membrane"/>
    <property type="evidence" value="ECO:0007669"/>
    <property type="project" value="UniProtKB-ARBA"/>
</dbReference>
<reference evidence="3" key="1">
    <citation type="submission" date="2022-07" db="EMBL/GenBank/DDBJ databases">
        <title>Phylogenomic reconstructions and comparative analyses of Kickxellomycotina fungi.</title>
        <authorList>
            <person name="Reynolds N.K."/>
            <person name="Stajich J.E."/>
            <person name="Barry K."/>
            <person name="Grigoriev I.V."/>
            <person name="Crous P."/>
            <person name="Smith M.E."/>
        </authorList>
    </citation>
    <scope>NUCLEOTIDE SEQUENCE</scope>
    <source>
        <strain evidence="3">CBS 109367</strain>
    </source>
</reference>
<evidence type="ECO:0000313" key="4">
    <source>
        <dbReference type="Proteomes" id="UP001151516"/>
    </source>
</evidence>
<dbReference type="InterPro" id="IPR006614">
    <property type="entry name" value="Peroxin/Ferlin"/>
</dbReference>
<dbReference type="GO" id="GO:0007031">
    <property type="term" value="P:peroxisome organization"/>
    <property type="evidence" value="ECO:0007669"/>
    <property type="project" value="UniProtKB-ARBA"/>
</dbReference>
<dbReference type="Proteomes" id="UP001151516">
    <property type="component" value="Unassembled WGS sequence"/>
</dbReference>
<name>A0A9W8GNF6_9FUNG</name>
<evidence type="ECO:0000259" key="2">
    <source>
        <dbReference type="SMART" id="SM00694"/>
    </source>
</evidence>